<name>X6LEQ3_RETFI</name>
<reference evidence="2 3" key="1">
    <citation type="journal article" date="2013" name="Curr. Biol.">
        <title>The Genome of the Foraminiferan Reticulomyxa filosa.</title>
        <authorList>
            <person name="Glockner G."/>
            <person name="Hulsmann N."/>
            <person name="Schleicher M."/>
            <person name="Noegel A.A."/>
            <person name="Eichinger L."/>
            <person name="Gallinger C."/>
            <person name="Pawlowski J."/>
            <person name="Sierra R."/>
            <person name="Euteneuer U."/>
            <person name="Pillet L."/>
            <person name="Moustafa A."/>
            <person name="Platzer M."/>
            <person name="Groth M."/>
            <person name="Szafranski K."/>
            <person name="Schliwa M."/>
        </authorList>
    </citation>
    <scope>NUCLEOTIDE SEQUENCE [LARGE SCALE GENOMIC DNA]</scope>
</reference>
<feature type="region of interest" description="Disordered" evidence="1">
    <location>
        <begin position="1"/>
        <end position="32"/>
    </location>
</feature>
<feature type="compositionally biased region" description="Acidic residues" evidence="1">
    <location>
        <begin position="13"/>
        <end position="26"/>
    </location>
</feature>
<evidence type="ECO:0000313" key="3">
    <source>
        <dbReference type="Proteomes" id="UP000023152"/>
    </source>
</evidence>
<feature type="non-terminal residue" evidence="2">
    <location>
        <position position="116"/>
    </location>
</feature>
<dbReference type="EMBL" id="ASPP01044557">
    <property type="protein sequence ID" value="ETN99224.1"/>
    <property type="molecule type" value="Genomic_DNA"/>
</dbReference>
<feature type="compositionally biased region" description="Basic and acidic residues" evidence="1">
    <location>
        <begin position="1"/>
        <end position="12"/>
    </location>
</feature>
<dbReference type="Gene3D" id="1.25.40.10">
    <property type="entry name" value="Tetratricopeptide repeat domain"/>
    <property type="match status" value="1"/>
</dbReference>
<dbReference type="AlphaFoldDB" id="X6LEQ3"/>
<evidence type="ECO:0000256" key="1">
    <source>
        <dbReference type="SAM" id="MobiDB-lite"/>
    </source>
</evidence>
<accession>X6LEQ3</accession>
<feature type="compositionally biased region" description="Basic and acidic residues" evidence="1">
    <location>
        <begin position="51"/>
        <end position="68"/>
    </location>
</feature>
<sequence length="116" mass="13657">SDEKDHQDKDKDKEEEEAIQNDEQEDEMKALAHRRRAHNEYLSQLQSGLNKWKETKTQKEKEMDEITKPMHAKKLMKKGQLPQAILAFEAVVTIDLSYASAWKYLGKYHQDNENDP</sequence>
<dbReference type="OrthoDB" id="10006023at2759"/>
<proteinExistence type="predicted"/>
<evidence type="ECO:0000313" key="2">
    <source>
        <dbReference type="EMBL" id="ETN99224.1"/>
    </source>
</evidence>
<feature type="region of interest" description="Disordered" evidence="1">
    <location>
        <begin position="47"/>
        <end position="69"/>
    </location>
</feature>
<organism evidence="2 3">
    <name type="scientific">Reticulomyxa filosa</name>
    <dbReference type="NCBI Taxonomy" id="46433"/>
    <lineage>
        <taxon>Eukaryota</taxon>
        <taxon>Sar</taxon>
        <taxon>Rhizaria</taxon>
        <taxon>Retaria</taxon>
        <taxon>Foraminifera</taxon>
        <taxon>Monothalamids</taxon>
        <taxon>Reticulomyxidae</taxon>
        <taxon>Reticulomyxa</taxon>
    </lineage>
</organism>
<dbReference type="SUPFAM" id="SSF48452">
    <property type="entry name" value="TPR-like"/>
    <property type="match status" value="1"/>
</dbReference>
<dbReference type="Proteomes" id="UP000023152">
    <property type="component" value="Unassembled WGS sequence"/>
</dbReference>
<feature type="non-terminal residue" evidence="2">
    <location>
        <position position="1"/>
    </location>
</feature>
<dbReference type="InterPro" id="IPR011990">
    <property type="entry name" value="TPR-like_helical_dom_sf"/>
</dbReference>
<keyword evidence="3" id="KW-1185">Reference proteome</keyword>
<protein>
    <submittedName>
        <fullName evidence="2">Uncharacterized protein</fullName>
    </submittedName>
</protein>
<comment type="caution">
    <text evidence="2">The sequence shown here is derived from an EMBL/GenBank/DDBJ whole genome shotgun (WGS) entry which is preliminary data.</text>
</comment>
<gene>
    <name evidence="2" type="ORF">RFI_38257</name>
</gene>